<dbReference type="Pfam" id="PF01663">
    <property type="entry name" value="Phosphodiest"/>
    <property type="match status" value="1"/>
</dbReference>
<organism evidence="2 3">
    <name type="scientific">Porites evermanni</name>
    <dbReference type="NCBI Taxonomy" id="104178"/>
    <lineage>
        <taxon>Eukaryota</taxon>
        <taxon>Metazoa</taxon>
        <taxon>Cnidaria</taxon>
        <taxon>Anthozoa</taxon>
        <taxon>Hexacorallia</taxon>
        <taxon>Scleractinia</taxon>
        <taxon>Fungiina</taxon>
        <taxon>Poritidae</taxon>
        <taxon>Porites</taxon>
    </lineage>
</organism>
<accession>A0ABN8LUR1</accession>
<evidence type="ECO:0000313" key="2">
    <source>
        <dbReference type="EMBL" id="CAH3020848.1"/>
    </source>
</evidence>
<proteinExistence type="predicted"/>
<feature type="transmembrane region" description="Helical" evidence="1">
    <location>
        <begin position="44"/>
        <end position="65"/>
    </location>
</feature>
<name>A0ABN8LUR1_9CNID</name>
<dbReference type="InterPro" id="IPR017850">
    <property type="entry name" value="Alkaline_phosphatase_core_sf"/>
</dbReference>
<dbReference type="CDD" id="cd16018">
    <property type="entry name" value="Enpp"/>
    <property type="match status" value="1"/>
</dbReference>
<evidence type="ECO:0000256" key="1">
    <source>
        <dbReference type="SAM" id="Phobius"/>
    </source>
</evidence>
<evidence type="ECO:0000313" key="3">
    <source>
        <dbReference type="Proteomes" id="UP001159427"/>
    </source>
</evidence>
<dbReference type="SUPFAM" id="SSF53649">
    <property type="entry name" value="Alkaline phosphatase-like"/>
    <property type="match status" value="1"/>
</dbReference>
<dbReference type="EMBL" id="CALNXI010000161">
    <property type="protein sequence ID" value="CAH3020848.1"/>
    <property type="molecule type" value="Genomic_DNA"/>
</dbReference>
<dbReference type="InterPro" id="IPR002591">
    <property type="entry name" value="Phosphodiest/P_Trfase"/>
</dbReference>
<keyword evidence="1" id="KW-1133">Transmembrane helix</keyword>
<keyword evidence="3" id="KW-1185">Reference proteome</keyword>
<comment type="caution">
    <text evidence="2">The sequence shown here is derived from an EMBL/GenBank/DDBJ whole genome shotgun (WGS) entry which is preliminary data.</text>
</comment>
<dbReference type="PANTHER" id="PTHR10151:SF120">
    <property type="entry name" value="BIS(5'-ADENOSYL)-TRIPHOSPHATASE"/>
    <property type="match status" value="1"/>
</dbReference>
<protein>
    <submittedName>
        <fullName evidence="2">Uncharacterized protein</fullName>
    </submittedName>
</protein>
<dbReference type="PANTHER" id="PTHR10151">
    <property type="entry name" value="ECTONUCLEOTIDE PYROPHOSPHATASE/PHOSPHODIESTERASE"/>
    <property type="match status" value="1"/>
</dbReference>
<dbReference type="Gene3D" id="3.40.720.10">
    <property type="entry name" value="Alkaline Phosphatase, subunit A"/>
    <property type="match status" value="1"/>
</dbReference>
<reference evidence="2 3" key="1">
    <citation type="submission" date="2022-05" db="EMBL/GenBank/DDBJ databases">
        <authorList>
            <consortium name="Genoscope - CEA"/>
            <person name="William W."/>
        </authorList>
    </citation>
    <scope>NUCLEOTIDE SEQUENCE [LARGE SCALE GENOMIC DNA]</scope>
</reference>
<dbReference type="Proteomes" id="UP001159427">
    <property type="component" value="Unassembled WGS sequence"/>
</dbReference>
<sequence>MDWRILKNHRFTPNLQPKEPSFRVGYYHRAVTTSGWRLYKLSVVIPRMFLIVLASFCFQFTYAGAEIKPGEPPLVIVSLDGMDWRVLKNHRFTPNLDFIAQTGVTADYIKNVVPSSTWPNHHSILTGVYSENHGIVANRFWDPVYEEMFIFLFDCSNFDPKFYNNSEPIWLTLQKQGGRSASYFWPATTSYAEKPTYHAKETCLLDCSAINSKDLPKYRNRTLPGFPPYVHCVFDLRGPWADRVNNVTHWLLSDAPPHFVALYFEEPDTTGHEHGPFSQQYLDAVENADKNAVGFLLKRLNESHLLEKVNLIIVSDHGMDSTSSSRQVYLDDYIDSSSYFLTEWGPLVHIWPHPGMKEAIYQNLTKNPIPYIRRVFLKEDIPPEYHWKNNRRIPPIFIDPEVGWFVTRSRNDSPPNLGQHGWPPVESKSYSVFYARGPSFREGAVVEPFKTVDLYPLMCKLLGIDPRPNNGSLENVEAVLKDPSLSGKVQFVPLPKLDLISLLFAIVFTLA</sequence>
<gene>
    <name evidence="2" type="ORF">PEVE_00008951</name>
</gene>
<keyword evidence="1" id="KW-0812">Transmembrane</keyword>
<keyword evidence="1" id="KW-0472">Membrane</keyword>